<keyword evidence="6" id="KW-0378">Hydrolase</keyword>
<dbReference type="OrthoDB" id="10249612at2759"/>
<evidence type="ECO:0000256" key="7">
    <source>
        <dbReference type="ARBA" id="ARBA00022842"/>
    </source>
</evidence>
<organism evidence="11 12">
    <name type="scientific">Zygosaccharomyces bailii (strain CLIB 213 / ATCC 58445 / CBS 680 / BCRC 21525 / NBRC 1098 / NCYC 1416 / NRRL Y-2227)</name>
    <dbReference type="NCBI Taxonomy" id="1333698"/>
    <lineage>
        <taxon>Eukaryota</taxon>
        <taxon>Fungi</taxon>
        <taxon>Dikarya</taxon>
        <taxon>Ascomycota</taxon>
        <taxon>Saccharomycotina</taxon>
        <taxon>Saccharomycetes</taxon>
        <taxon>Saccharomycetales</taxon>
        <taxon>Saccharomycetaceae</taxon>
        <taxon>Zygosaccharomyces</taxon>
    </lineage>
</organism>
<sequence length="379" mass="42353">MSAIRSASTFFGCETLNRVSFLREDVEFVKSTLTHGSTTFVPFLGGEALSLNGSLYQIQLDDSPSLLQPLLHKLLPLVNTPAGRAHSSGVNLTFLGLKQGEEAREGVFVYRSQYKGTPYYGIDFRVDSETIIKPQDIVALTKMTPLNRQEVFEMNNEEASLYSHAKMYLDWLSKYNFCPGCGSPMYPLDAGTKLKCSNLNSQVNCQVRDARVTNVCFPRTDPVVIVAIASRDFSKICLARSKRKHTDTIMYSTIAGFMEPAETVENACRREIWEETGIRCDDVAMVTSQPWPYPVNLMIGCLGIVDANGINEVITLTHDEELLDAQWFSTEDVSKALDDYNGNGMVHFKDSIRLPGSTAVAFHLIKHVCDKYKRRQGSL</sequence>
<accession>A0A8J2T3U7</accession>
<keyword evidence="12" id="KW-1185">Reference proteome</keyword>
<dbReference type="Gene3D" id="3.90.79.20">
    <property type="match status" value="1"/>
</dbReference>
<dbReference type="PANTHER" id="PTHR42904">
    <property type="entry name" value="NUDIX HYDROLASE, NUDC SUBFAMILY"/>
    <property type="match status" value="1"/>
</dbReference>
<dbReference type="EC" id="3.6.1.22" evidence="4"/>
<comment type="cofactor">
    <cofactor evidence="2">
        <name>Zn(2+)</name>
        <dbReference type="ChEBI" id="CHEBI:29105"/>
    </cofactor>
</comment>
<evidence type="ECO:0000313" key="12">
    <source>
        <dbReference type="Proteomes" id="UP000019375"/>
    </source>
</evidence>
<name>A0A8J2T3U7_ZYGB2</name>
<evidence type="ECO:0000256" key="3">
    <source>
        <dbReference type="ARBA" id="ARBA00009595"/>
    </source>
</evidence>
<comment type="cofactor">
    <cofactor evidence="1">
        <name>Mg(2+)</name>
        <dbReference type="ChEBI" id="CHEBI:18420"/>
    </cofactor>
</comment>
<dbReference type="GO" id="GO:0046872">
    <property type="term" value="F:metal ion binding"/>
    <property type="evidence" value="ECO:0007669"/>
    <property type="project" value="UniProtKB-KW"/>
</dbReference>
<dbReference type="InterPro" id="IPR015797">
    <property type="entry name" value="NUDIX_hydrolase-like_dom_sf"/>
</dbReference>
<dbReference type="PROSITE" id="PS00893">
    <property type="entry name" value="NUDIX_BOX"/>
    <property type="match status" value="1"/>
</dbReference>
<dbReference type="PANTHER" id="PTHR42904:SF6">
    <property type="entry name" value="NAD-CAPPED RNA HYDROLASE NUDT12"/>
    <property type="match status" value="1"/>
</dbReference>
<dbReference type="GO" id="GO:0005829">
    <property type="term" value="C:cytosol"/>
    <property type="evidence" value="ECO:0007669"/>
    <property type="project" value="TreeGrafter"/>
</dbReference>
<dbReference type="PROSITE" id="PS51462">
    <property type="entry name" value="NUDIX"/>
    <property type="match status" value="1"/>
</dbReference>
<dbReference type="InterPro" id="IPR000086">
    <property type="entry name" value="NUDIX_hydrolase_dom"/>
</dbReference>
<comment type="similarity">
    <text evidence="3">Belongs to the Nudix hydrolase family. NudC subfamily.</text>
</comment>
<keyword evidence="7" id="KW-0460">Magnesium</keyword>
<dbReference type="AlphaFoldDB" id="A0A8J2T3U7"/>
<reference evidence="12" key="1">
    <citation type="journal article" date="2013" name="Genome Announc.">
        <title>Genome sequence of the food spoilage yeast Zygosaccharomyces bailii CLIB 213(T).</title>
        <authorList>
            <person name="Galeote V."/>
            <person name="Bigey F."/>
            <person name="Devillers H."/>
            <person name="Neuveglise C."/>
            <person name="Dequin S."/>
        </authorList>
    </citation>
    <scope>NUCLEOTIDE SEQUENCE [LARGE SCALE GENOMIC DNA]</scope>
    <source>
        <strain evidence="12">CLIB 213 / ATCC 58445 / CBS 680 / CCRC 21525 / NBRC 1098 / NCYC 1416 / NRRL Y-2227</strain>
    </source>
</reference>
<dbReference type="InterPro" id="IPR050241">
    <property type="entry name" value="NAD-cap_RNA_hydrolase_NudC"/>
</dbReference>
<dbReference type="GO" id="GO:0005777">
    <property type="term" value="C:peroxisome"/>
    <property type="evidence" value="ECO:0007669"/>
    <property type="project" value="TreeGrafter"/>
</dbReference>
<dbReference type="GO" id="GO:0035529">
    <property type="term" value="F:NADH pyrophosphatase activity"/>
    <property type="evidence" value="ECO:0007669"/>
    <property type="project" value="TreeGrafter"/>
</dbReference>
<feature type="domain" description="Nudix hydrolase" evidence="10">
    <location>
        <begin position="218"/>
        <end position="350"/>
    </location>
</feature>
<dbReference type="GO" id="GO:0019677">
    <property type="term" value="P:NAD+ catabolic process"/>
    <property type="evidence" value="ECO:0007669"/>
    <property type="project" value="TreeGrafter"/>
</dbReference>
<gene>
    <name evidence="11" type="ORF">BN860_17040g</name>
</gene>
<evidence type="ECO:0000256" key="8">
    <source>
        <dbReference type="ARBA" id="ARBA00023027"/>
    </source>
</evidence>
<dbReference type="Proteomes" id="UP000019375">
    <property type="component" value="Unassembled WGS sequence"/>
</dbReference>
<dbReference type="InterPro" id="IPR049734">
    <property type="entry name" value="NudC-like_C"/>
</dbReference>
<dbReference type="Gene3D" id="3.90.79.10">
    <property type="entry name" value="Nucleoside Triphosphate Pyrophosphohydrolase"/>
    <property type="match status" value="1"/>
</dbReference>
<dbReference type="Pfam" id="PF00293">
    <property type="entry name" value="NUDIX"/>
    <property type="match status" value="1"/>
</dbReference>
<comment type="catalytic activity">
    <reaction evidence="9">
        <text>a 5'-end NAD(+)-phospho-ribonucleoside in mRNA + H2O = a 5'-end phospho-adenosine-phospho-ribonucleoside in mRNA + beta-nicotinamide D-ribonucleotide + 2 H(+)</text>
        <dbReference type="Rhea" id="RHEA:60876"/>
        <dbReference type="Rhea" id="RHEA-COMP:15698"/>
        <dbReference type="Rhea" id="RHEA-COMP:15719"/>
        <dbReference type="ChEBI" id="CHEBI:14649"/>
        <dbReference type="ChEBI" id="CHEBI:15377"/>
        <dbReference type="ChEBI" id="CHEBI:15378"/>
        <dbReference type="ChEBI" id="CHEBI:144029"/>
        <dbReference type="ChEBI" id="CHEBI:144051"/>
    </reaction>
    <physiologicalReaction direction="left-to-right" evidence="9">
        <dbReference type="Rhea" id="RHEA:60877"/>
    </physiologicalReaction>
</comment>
<dbReference type="CDD" id="cd03429">
    <property type="entry name" value="NUDIX_NADH_pyrophosphatase_Nudt13"/>
    <property type="match status" value="1"/>
</dbReference>
<evidence type="ECO:0000256" key="2">
    <source>
        <dbReference type="ARBA" id="ARBA00001947"/>
    </source>
</evidence>
<dbReference type="SUPFAM" id="SSF55811">
    <property type="entry name" value="Nudix"/>
    <property type="match status" value="1"/>
</dbReference>
<evidence type="ECO:0000256" key="1">
    <source>
        <dbReference type="ARBA" id="ARBA00001946"/>
    </source>
</evidence>
<dbReference type="EMBL" id="HG316454">
    <property type="protein sequence ID" value="CDF87901.1"/>
    <property type="molecule type" value="Genomic_DNA"/>
</dbReference>
<evidence type="ECO:0000256" key="9">
    <source>
        <dbReference type="ARBA" id="ARBA00023679"/>
    </source>
</evidence>
<protein>
    <recommendedName>
        <fullName evidence="4">NAD(+) diphosphatase</fullName>
        <ecNumber evidence="4">3.6.1.22</ecNumber>
    </recommendedName>
</protein>
<evidence type="ECO:0000256" key="5">
    <source>
        <dbReference type="ARBA" id="ARBA00022723"/>
    </source>
</evidence>
<evidence type="ECO:0000256" key="4">
    <source>
        <dbReference type="ARBA" id="ARBA00012381"/>
    </source>
</evidence>
<keyword evidence="5" id="KW-0479">Metal-binding</keyword>
<proteinExistence type="inferred from homology"/>
<evidence type="ECO:0000259" key="10">
    <source>
        <dbReference type="PROSITE" id="PS51462"/>
    </source>
</evidence>
<evidence type="ECO:0000313" key="11">
    <source>
        <dbReference type="EMBL" id="CDF87901.1"/>
    </source>
</evidence>
<keyword evidence="8" id="KW-0520">NAD</keyword>
<evidence type="ECO:0000256" key="6">
    <source>
        <dbReference type="ARBA" id="ARBA00022801"/>
    </source>
</evidence>
<dbReference type="InterPro" id="IPR020084">
    <property type="entry name" value="NUDIX_hydrolase_CS"/>
</dbReference>
<dbReference type="GO" id="GO:0006742">
    <property type="term" value="P:NADP+ catabolic process"/>
    <property type="evidence" value="ECO:0007669"/>
    <property type="project" value="TreeGrafter"/>
</dbReference>